<dbReference type="AlphaFoldDB" id="A0A1H7JQ02"/>
<evidence type="ECO:0000313" key="2">
    <source>
        <dbReference type="EMBL" id="SEK75917.1"/>
    </source>
</evidence>
<protein>
    <recommendedName>
        <fullName evidence="1">3-keto-alpha-glucoside-1,2-lyase/3-keto-2-hydroxy-glucal hydratase domain-containing protein</fullName>
    </recommendedName>
</protein>
<dbReference type="EMBL" id="FNZN01000002">
    <property type="protein sequence ID" value="SEK75917.1"/>
    <property type="molecule type" value="Genomic_DNA"/>
</dbReference>
<dbReference type="Proteomes" id="UP000198990">
    <property type="component" value="Unassembled WGS sequence"/>
</dbReference>
<name>A0A1H7JQ02_9FLAO</name>
<dbReference type="InterPro" id="IPR010496">
    <property type="entry name" value="AL/BT2_dom"/>
</dbReference>
<feature type="domain" description="3-keto-alpha-glucoside-1,2-lyase/3-keto-2-hydroxy-glucal hydratase" evidence="1">
    <location>
        <begin position="36"/>
        <end position="264"/>
    </location>
</feature>
<proteinExistence type="predicted"/>
<dbReference type="STRING" id="228957.SAMN04488008_102104"/>
<accession>A0A1H7JQ02</accession>
<organism evidence="2 3">
    <name type="scientific">Maribacter orientalis</name>
    <dbReference type="NCBI Taxonomy" id="228957"/>
    <lineage>
        <taxon>Bacteria</taxon>
        <taxon>Pseudomonadati</taxon>
        <taxon>Bacteroidota</taxon>
        <taxon>Flavobacteriia</taxon>
        <taxon>Flavobacteriales</taxon>
        <taxon>Flavobacteriaceae</taxon>
        <taxon>Maribacter</taxon>
    </lineage>
</organism>
<keyword evidence="3" id="KW-1185">Reference proteome</keyword>
<evidence type="ECO:0000313" key="3">
    <source>
        <dbReference type="Proteomes" id="UP000198990"/>
    </source>
</evidence>
<reference evidence="3" key="1">
    <citation type="submission" date="2016-10" db="EMBL/GenBank/DDBJ databases">
        <authorList>
            <person name="Varghese N."/>
            <person name="Submissions S."/>
        </authorList>
    </citation>
    <scope>NUCLEOTIDE SEQUENCE [LARGE SCALE GENOMIC DNA]</scope>
    <source>
        <strain evidence="3">DSM 16471</strain>
    </source>
</reference>
<sequence length="269" mass="30664">MLIGIYKMSKTKKLSFTIILVVFILTSSCIQKKESEWISIFNGKDLNGWSPKFTGEAYGKNFLNTFQAKDGKLIVSYDDYANFDDNFGHIFYKEKLSHYRLRLEYRFLGESVLGSPDWAFKNSGIKYHSPHPSELPIDQKLLVAVEAQILGGNGKTERFTGNVCTAGTHIVMNDSLITQHCTNSSYLAINDSSWVKMEIEVHGSEKIIHKINGQEVLQYAKPQYDDTDEFARELMKNGHSRIMSEGYIALQAEGHPIEFKNIELMKLDE</sequence>
<dbReference type="Pfam" id="PF06439">
    <property type="entry name" value="3keto-disac_hyd"/>
    <property type="match status" value="1"/>
</dbReference>
<evidence type="ECO:0000259" key="1">
    <source>
        <dbReference type="Pfam" id="PF06439"/>
    </source>
</evidence>
<dbReference type="PROSITE" id="PS51257">
    <property type="entry name" value="PROKAR_LIPOPROTEIN"/>
    <property type="match status" value="1"/>
</dbReference>
<dbReference type="GO" id="GO:0016787">
    <property type="term" value="F:hydrolase activity"/>
    <property type="evidence" value="ECO:0007669"/>
    <property type="project" value="InterPro"/>
</dbReference>
<dbReference type="Gene3D" id="2.60.120.560">
    <property type="entry name" value="Exo-inulinase, domain 1"/>
    <property type="match status" value="1"/>
</dbReference>
<dbReference type="OrthoDB" id="9787527at2"/>
<gene>
    <name evidence="2" type="ORF">SAMN04488008_102104</name>
</gene>